<gene>
    <name evidence="2" type="ORF">CRE_21449</name>
</gene>
<dbReference type="Proteomes" id="UP000008281">
    <property type="component" value="Unassembled WGS sequence"/>
</dbReference>
<keyword evidence="1" id="KW-0732">Signal</keyword>
<dbReference type="HOGENOM" id="CLU_2308641_0_0_1"/>
<dbReference type="AlphaFoldDB" id="E3N3P3"/>
<proteinExistence type="predicted"/>
<feature type="chain" id="PRO_5003178062" description="DUF19 domain-containing protein" evidence="1">
    <location>
        <begin position="22"/>
        <end position="100"/>
    </location>
</feature>
<evidence type="ECO:0008006" key="4">
    <source>
        <dbReference type="Google" id="ProtNLM"/>
    </source>
</evidence>
<organism evidence="3">
    <name type="scientific">Caenorhabditis remanei</name>
    <name type="common">Caenorhabditis vulgaris</name>
    <dbReference type="NCBI Taxonomy" id="31234"/>
    <lineage>
        <taxon>Eukaryota</taxon>
        <taxon>Metazoa</taxon>
        <taxon>Ecdysozoa</taxon>
        <taxon>Nematoda</taxon>
        <taxon>Chromadorea</taxon>
        <taxon>Rhabditida</taxon>
        <taxon>Rhabditina</taxon>
        <taxon>Rhabditomorpha</taxon>
        <taxon>Rhabditoidea</taxon>
        <taxon>Rhabditidae</taxon>
        <taxon>Peloderinae</taxon>
        <taxon>Caenorhabditis</taxon>
    </lineage>
</organism>
<evidence type="ECO:0000313" key="2">
    <source>
        <dbReference type="EMBL" id="EFO85114.1"/>
    </source>
</evidence>
<keyword evidence="3" id="KW-1185">Reference proteome</keyword>
<evidence type="ECO:0000256" key="1">
    <source>
        <dbReference type="SAM" id="SignalP"/>
    </source>
</evidence>
<dbReference type="EMBL" id="DS268520">
    <property type="protein sequence ID" value="EFO85114.1"/>
    <property type="molecule type" value="Genomic_DNA"/>
</dbReference>
<feature type="signal peptide" evidence="1">
    <location>
        <begin position="1"/>
        <end position="21"/>
    </location>
</feature>
<sequence>MMNQMNLKLFVLFAFCLCVHTARIPDPCDDESAKLRECLKGVFETAKNTCRDPKTDCNQKFDCVAKELLSQKSCTNKDVNKFKNMKDVMLKICQRENGEK</sequence>
<protein>
    <recommendedName>
        <fullName evidence="4">DUF19 domain-containing protein</fullName>
    </recommendedName>
</protein>
<accession>E3N3P3</accession>
<dbReference type="InParanoid" id="E3N3P3"/>
<evidence type="ECO:0000313" key="3">
    <source>
        <dbReference type="Proteomes" id="UP000008281"/>
    </source>
</evidence>
<reference evidence="2" key="1">
    <citation type="submission" date="2007-07" db="EMBL/GenBank/DDBJ databases">
        <title>PCAP assembly of the Caenorhabditis remanei genome.</title>
        <authorList>
            <consortium name="The Caenorhabditis remanei Sequencing Consortium"/>
            <person name="Wilson R.K."/>
        </authorList>
    </citation>
    <scope>NUCLEOTIDE SEQUENCE [LARGE SCALE GENOMIC DNA]</scope>
    <source>
        <strain evidence="2">PB4641</strain>
    </source>
</reference>
<name>E3N3P3_CAERE</name>